<evidence type="ECO:0000256" key="7">
    <source>
        <dbReference type="ARBA" id="ARBA00023136"/>
    </source>
</evidence>
<keyword evidence="12" id="KW-0732">Signal</keyword>
<comment type="caution">
    <text evidence="15">The sequence shown here is derived from an EMBL/GenBank/DDBJ whole genome shotgun (WGS) entry which is preliminary data.</text>
</comment>
<feature type="domain" description="TonB-dependent receptor-like beta-barrel" evidence="13">
    <location>
        <begin position="236"/>
        <end position="687"/>
    </location>
</feature>
<evidence type="ECO:0000259" key="13">
    <source>
        <dbReference type="Pfam" id="PF00593"/>
    </source>
</evidence>
<keyword evidence="9 10" id="KW-0998">Cell outer membrane</keyword>
<evidence type="ECO:0000259" key="14">
    <source>
        <dbReference type="Pfam" id="PF07715"/>
    </source>
</evidence>
<evidence type="ECO:0000256" key="8">
    <source>
        <dbReference type="ARBA" id="ARBA00023170"/>
    </source>
</evidence>
<feature type="domain" description="TonB-dependent receptor plug" evidence="14">
    <location>
        <begin position="57"/>
        <end position="166"/>
    </location>
</feature>
<gene>
    <name evidence="15" type="primary">fhuA</name>
    <name evidence="15" type="ORF">NMK_2917</name>
</gene>
<protein>
    <submittedName>
        <fullName evidence="15">Iron complex outermembrane recepter protein</fullName>
    </submittedName>
</protein>
<evidence type="ECO:0000256" key="5">
    <source>
        <dbReference type="ARBA" id="ARBA00022692"/>
    </source>
</evidence>
<evidence type="ECO:0000256" key="2">
    <source>
        <dbReference type="ARBA" id="ARBA00009810"/>
    </source>
</evidence>
<keyword evidence="5 10" id="KW-0812">Transmembrane</keyword>
<dbReference type="CDD" id="cd01347">
    <property type="entry name" value="ligand_gated_channel"/>
    <property type="match status" value="1"/>
</dbReference>
<organism evidence="15 16">
    <name type="scientific">Novimethylophilus kurashikiensis</name>
    <dbReference type="NCBI Taxonomy" id="1825523"/>
    <lineage>
        <taxon>Bacteria</taxon>
        <taxon>Pseudomonadati</taxon>
        <taxon>Pseudomonadota</taxon>
        <taxon>Betaproteobacteria</taxon>
        <taxon>Nitrosomonadales</taxon>
        <taxon>Methylophilaceae</taxon>
        <taxon>Novimethylophilus</taxon>
    </lineage>
</organism>
<dbReference type="AlphaFoldDB" id="A0A2R5FGK3"/>
<name>A0A2R5FGK3_9PROT</name>
<proteinExistence type="inferred from homology"/>
<evidence type="ECO:0000256" key="9">
    <source>
        <dbReference type="ARBA" id="ARBA00023237"/>
    </source>
</evidence>
<dbReference type="Gene3D" id="2.170.130.10">
    <property type="entry name" value="TonB-dependent receptor, plug domain"/>
    <property type="match status" value="1"/>
</dbReference>
<dbReference type="InterPro" id="IPR012910">
    <property type="entry name" value="Plug_dom"/>
</dbReference>
<accession>A0A2R5FGK3</accession>
<dbReference type="InterPro" id="IPR000531">
    <property type="entry name" value="Beta-barrel_TonB"/>
</dbReference>
<evidence type="ECO:0000256" key="12">
    <source>
        <dbReference type="SAM" id="SignalP"/>
    </source>
</evidence>
<dbReference type="GO" id="GO:0009279">
    <property type="term" value="C:cell outer membrane"/>
    <property type="evidence" value="ECO:0007669"/>
    <property type="project" value="UniProtKB-SubCell"/>
</dbReference>
<dbReference type="SUPFAM" id="SSF56935">
    <property type="entry name" value="Porins"/>
    <property type="match status" value="1"/>
</dbReference>
<evidence type="ECO:0000256" key="4">
    <source>
        <dbReference type="ARBA" id="ARBA00022452"/>
    </source>
</evidence>
<dbReference type="Proteomes" id="UP000245081">
    <property type="component" value="Unassembled WGS sequence"/>
</dbReference>
<dbReference type="Gene3D" id="2.40.170.20">
    <property type="entry name" value="TonB-dependent receptor, beta-barrel domain"/>
    <property type="match status" value="1"/>
</dbReference>
<dbReference type="Pfam" id="PF00593">
    <property type="entry name" value="TonB_dep_Rec_b-barrel"/>
    <property type="match status" value="1"/>
</dbReference>
<keyword evidence="7 10" id="KW-0472">Membrane</keyword>
<evidence type="ECO:0000256" key="6">
    <source>
        <dbReference type="ARBA" id="ARBA00023077"/>
    </source>
</evidence>
<dbReference type="Pfam" id="PF07715">
    <property type="entry name" value="Plug"/>
    <property type="match status" value="1"/>
</dbReference>
<comment type="subcellular location">
    <subcellularLocation>
        <location evidence="1 10">Cell outer membrane</location>
        <topology evidence="1 10">Multi-pass membrane protein</topology>
    </subcellularLocation>
</comment>
<keyword evidence="16" id="KW-1185">Reference proteome</keyword>
<reference evidence="15 16" key="1">
    <citation type="journal article" date="2018" name="Environ. Microbiol.">
        <title>Isolation and genomic characterization of Novimethylophilus kurashikiensis gen. nov. sp. nov., a new lanthanide-dependent methylotrophic species of Methylophilaceae.</title>
        <authorList>
            <person name="Lv H."/>
            <person name="Sahin N."/>
            <person name="Tani A."/>
        </authorList>
    </citation>
    <scope>NUCLEOTIDE SEQUENCE [LARGE SCALE GENOMIC DNA]</scope>
    <source>
        <strain evidence="15 16">La2-4</strain>
    </source>
</reference>
<evidence type="ECO:0000256" key="3">
    <source>
        <dbReference type="ARBA" id="ARBA00022448"/>
    </source>
</evidence>
<evidence type="ECO:0000313" key="15">
    <source>
        <dbReference type="EMBL" id="GBG15314.1"/>
    </source>
</evidence>
<evidence type="ECO:0000256" key="10">
    <source>
        <dbReference type="PROSITE-ProRule" id="PRU01360"/>
    </source>
</evidence>
<feature type="chain" id="PRO_5015304146" evidence="12">
    <location>
        <begin position="21"/>
        <end position="724"/>
    </location>
</feature>
<feature type="signal peptide" evidence="12">
    <location>
        <begin position="1"/>
        <end position="20"/>
    </location>
</feature>
<keyword evidence="3 10" id="KW-0813">Transport</keyword>
<dbReference type="InterPro" id="IPR037066">
    <property type="entry name" value="Plug_dom_sf"/>
</dbReference>
<evidence type="ECO:0000256" key="1">
    <source>
        <dbReference type="ARBA" id="ARBA00004571"/>
    </source>
</evidence>
<dbReference type="InterPro" id="IPR036942">
    <property type="entry name" value="Beta-barrel_TonB_sf"/>
</dbReference>
<keyword evidence="4 10" id="KW-1134">Transmembrane beta strand</keyword>
<dbReference type="PANTHER" id="PTHR30069:SF28">
    <property type="entry name" value="TONB-DEPENDENT RECEPTOR YNCD-RELATED"/>
    <property type="match status" value="1"/>
</dbReference>
<evidence type="ECO:0000313" key="16">
    <source>
        <dbReference type="Proteomes" id="UP000245081"/>
    </source>
</evidence>
<keyword evidence="6 11" id="KW-0798">TonB box</keyword>
<dbReference type="GO" id="GO:0015344">
    <property type="term" value="F:siderophore uptake transmembrane transporter activity"/>
    <property type="evidence" value="ECO:0007669"/>
    <property type="project" value="TreeGrafter"/>
</dbReference>
<dbReference type="PROSITE" id="PS52016">
    <property type="entry name" value="TONB_DEPENDENT_REC_3"/>
    <property type="match status" value="1"/>
</dbReference>
<dbReference type="EMBL" id="BDOQ01000018">
    <property type="protein sequence ID" value="GBG15314.1"/>
    <property type="molecule type" value="Genomic_DNA"/>
</dbReference>
<evidence type="ECO:0000256" key="11">
    <source>
        <dbReference type="RuleBase" id="RU003357"/>
    </source>
</evidence>
<dbReference type="InterPro" id="IPR039426">
    <property type="entry name" value="TonB-dep_rcpt-like"/>
</dbReference>
<dbReference type="PANTHER" id="PTHR30069">
    <property type="entry name" value="TONB-DEPENDENT OUTER MEMBRANE RECEPTOR"/>
    <property type="match status" value="1"/>
</dbReference>
<sequence length="724" mass="79042">MAHRTIVLALAASMASTAMADSPAPEATPEGNDLANRNVVIAPVVVTGTRQETNSFDLPMSIDAVSGETLRDGQAQINLSETAARIPGVNIGNRNNYAQDLAISTRGFGARSAFGVRGVRLYADGIPMSMPDGQGQTGTFNLDSASRVEFLRGPFSALYGNSSGGVVQIFTKDGPPDLTIGGGVEFGSYNTQRDSLSLGGQGGPLNYTFNANHLSTDGYRQHSDATRDTGHAKVRYDFGGNSSLTLIADSLNQPDTKDPLGLDKTQFKQDPKQAGTDAEKFNTRVNRRHQQAGLDWEYGIDDHNQVHVLGYYGTRYNLQFQSISPTLQASPKHGGGVAEIDRDFGGTDLRWTHKNTLAGQPVSLSVGINYDTMTDDRKGYENFIGSLLGVKGALRRDETDTVSNFDQYAQASWDPNKNWSLTAGVRHTRVHFDSNDHYIRTGNLDDSGTATYSATTPVAGVLYRLTEQTNVYVNAGKGFETPTFVEMAYRPDLTKAGLNFDLKPSKSRNYEVGVKTMLGDSARLNVAWFKIDTDDEIVIATNQSGRAAYQNAGSSERHGLEASLDAALAHGFNFYSAYTWISAEYRDTFTTCSETPCNLGKGLGVATVDSGNKIPGVYRSSAYAELSWKYAPLGFSTAFETRYNSKAYVNDLNTETAASYTLVNWRGGFTQQVQQWTLAEFLRVDNIFDKNYVSSIRVGDLNGRYYEPGTPRSWLLGLNASYRF</sequence>
<keyword evidence="8" id="KW-0675">Receptor</keyword>
<comment type="similarity">
    <text evidence="2 10 11">Belongs to the TonB-dependent receptor family.</text>
</comment>
<dbReference type="GO" id="GO:0044718">
    <property type="term" value="P:siderophore transmembrane transport"/>
    <property type="evidence" value="ECO:0007669"/>
    <property type="project" value="TreeGrafter"/>
</dbReference>